<comment type="similarity">
    <text evidence="3">Belongs to the cclA family.</text>
</comment>
<dbReference type="GO" id="GO:0000976">
    <property type="term" value="F:transcription cis-regulatory region binding"/>
    <property type="evidence" value="ECO:0007669"/>
    <property type="project" value="TreeGrafter"/>
</dbReference>
<dbReference type="GeneID" id="30149549"/>
<dbReference type="CDD" id="cd12872">
    <property type="entry name" value="SPRY_Ash2"/>
    <property type="match status" value="1"/>
</dbReference>
<dbReference type="InterPro" id="IPR001870">
    <property type="entry name" value="B30.2/SPRY"/>
</dbReference>
<evidence type="ECO:0000313" key="7">
    <source>
        <dbReference type="Proteomes" id="UP000094336"/>
    </source>
</evidence>
<keyword evidence="7" id="KW-1185">Reference proteome</keyword>
<dbReference type="AlphaFoldDB" id="A0A1E3QT05"/>
<dbReference type="Pfam" id="PF00622">
    <property type="entry name" value="SPRY"/>
    <property type="match status" value="1"/>
</dbReference>
<organism evidence="6 7">
    <name type="scientific">Babjeviella inositovora NRRL Y-12698</name>
    <dbReference type="NCBI Taxonomy" id="984486"/>
    <lineage>
        <taxon>Eukaryota</taxon>
        <taxon>Fungi</taxon>
        <taxon>Dikarya</taxon>
        <taxon>Ascomycota</taxon>
        <taxon>Saccharomycotina</taxon>
        <taxon>Pichiomycetes</taxon>
        <taxon>Serinales incertae sedis</taxon>
        <taxon>Babjeviella</taxon>
    </lineage>
</organism>
<feature type="domain" description="B30.2/SPRY" evidence="5">
    <location>
        <begin position="89"/>
        <end position="280"/>
    </location>
</feature>
<dbReference type="PROSITE" id="PS50188">
    <property type="entry name" value="B302_SPRY"/>
    <property type="match status" value="1"/>
</dbReference>
<dbReference type="SMART" id="SM00449">
    <property type="entry name" value="SPRY"/>
    <property type="match status" value="1"/>
</dbReference>
<dbReference type="EMBL" id="KV454429">
    <property type="protein sequence ID" value="ODQ80811.1"/>
    <property type="molecule type" value="Genomic_DNA"/>
</dbReference>
<dbReference type="GO" id="GO:0048188">
    <property type="term" value="C:Set1C/COMPASS complex"/>
    <property type="evidence" value="ECO:0007669"/>
    <property type="project" value="InterPro"/>
</dbReference>
<comment type="subcellular location">
    <subcellularLocation>
        <location evidence="1">Nucleus</location>
    </subcellularLocation>
</comment>
<dbReference type="OrthoDB" id="10266026at2759"/>
<dbReference type="Proteomes" id="UP000094336">
    <property type="component" value="Unassembled WGS sequence"/>
</dbReference>
<evidence type="ECO:0000256" key="1">
    <source>
        <dbReference type="ARBA" id="ARBA00004123"/>
    </source>
</evidence>
<accession>A0A1E3QT05</accession>
<evidence type="ECO:0000313" key="6">
    <source>
        <dbReference type="EMBL" id="ODQ80811.1"/>
    </source>
</evidence>
<protein>
    <recommendedName>
        <fullName evidence="5">B30.2/SPRY domain-containing protein</fullName>
    </recommendedName>
</protein>
<dbReference type="PANTHER" id="PTHR10598:SF0">
    <property type="entry name" value="SET1_ASH2 HISTONE METHYLTRANSFERASE COMPLEX SUBUNIT ASH2"/>
    <property type="match status" value="1"/>
</dbReference>
<name>A0A1E3QT05_9ASCO</name>
<keyword evidence="2" id="KW-0539">Nucleus</keyword>
<feature type="compositionally biased region" description="Polar residues" evidence="4">
    <location>
        <begin position="18"/>
        <end position="27"/>
    </location>
</feature>
<evidence type="ECO:0000256" key="2">
    <source>
        <dbReference type="ARBA" id="ARBA00023242"/>
    </source>
</evidence>
<dbReference type="InterPro" id="IPR003877">
    <property type="entry name" value="SPRY_dom"/>
</dbReference>
<dbReference type="SUPFAM" id="SSF49899">
    <property type="entry name" value="Concanavalin A-like lectins/glucanases"/>
    <property type="match status" value="1"/>
</dbReference>
<evidence type="ECO:0000256" key="4">
    <source>
        <dbReference type="SAM" id="MobiDB-lite"/>
    </source>
</evidence>
<dbReference type="PANTHER" id="PTHR10598">
    <property type="entry name" value="SET1/ASH2 HISTONE METHYLTRANSFERASE COMPLEX SUBUNIT ASH2"/>
    <property type="match status" value="1"/>
</dbReference>
<dbReference type="InterPro" id="IPR037353">
    <property type="entry name" value="ASH2"/>
</dbReference>
<dbReference type="InterPro" id="IPR013320">
    <property type="entry name" value="ConA-like_dom_sf"/>
</dbReference>
<evidence type="ECO:0000256" key="3">
    <source>
        <dbReference type="ARBA" id="ARBA00038149"/>
    </source>
</evidence>
<proteinExistence type="inferred from homology"/>
<feature type="region of interest" description="Disordered" evidence="4">
    <location>
        <begin position="1"/>
        <end position="30"/>
    </location>
</feature>
<dbReference type="RefSeq" id="XP_018986139.1">
    <property type="nucleotide sequence ID" value="XM_019131696.1"/>
</dbReference>
<dbReference type="InterPro" id="IPR043136">
    <property type="entry name" value="B30.2/SPRY_sf"/>
</dbReference>
<dbReference type="Gene3D" id="2.60.120.920">
    <property type="match status" value="1"/>
</dbReference>
<sequence>MDPTSQKRPLDGSPSKPHYSTRTVTNSIHKKPQVLVQPRLKPVPWTLADAQTAVKPLPLRAVDDAEAADYFLTEDHPFNRRGFKYKPCRPNPQLESSLYSTSDLPPYAARVSYFDRSQAVTTDVSLSRVTTAQGWRSARANVCVREGAWYFEYKIGQANEKLCKAHVRIGIGRKEASLDAPVGFDGYSYGLRDATGQKVHLSRPSEFMKPGFKTGDVIGILVELPSLDTQREIGNAFLKANPPQQTSKRARTKATAPPPLTLELNIVRDQIPIRYKSNIFYEQYEYTATQQMNHLLNPVTVFGEKAVPDTEKYQPTALPRSAMTVYRNGTRVGQAFESLYAFLPPFSQQNGQKDKLVDDGSLGYYPMMSVFKNGVVELNPGPEFSAADDELRARLANKEVRPLCARYVETVCDSVLWDLVDEVESQYLDVLEEQR</sequence>
<evidence type="ECO:0000259" key="5">
    <source>
        <dbReference type="PROSITE" id="PS50188"/>
    </source>
</evidence>
<dbReference type="STRING" id="984486.A0A1E3QT05"/>
<gene>
    <name evidence="6" type="ORF">BABINDRAFT_35007</name>
</gene>
<reference evidence="7" key="1">
    <citation type="submission" date="2016-05" db="EMBL/GenBank/DDBJ databases">
        <title>Comparative genomics of biotechnologically important yeasts.</title>
        <authorList>
            <consortium name="DOE Joint Genome Institute"/>
            <person name="Riley R."/>
            <person name="Haridas S."/>
            <person name="Wolfe K.H."/>
            <person name="Lopes M.R."/>
            <person name="Hittinger C.T."/>
            <person name="Goker M."/>
            <person name="Salamov A."/>
            <person name="Wisecaver J."/>
            <person name="Long T.M."/>
            <person name="Aerts A.L."/>
            <person name="Barry K."/>
            <person name="Choi C."/>
            <person name="Clum A."/>
            <person name="Coughlan A.Y."/>
            <person name="Deshpande S."/>
            <person name="Douglass A.P."/>
            <person name="Hanson S.J."/>
            <person name="Klenk H.-P."/>
            <person name="Labutti K."/>
            <person name="Lapidus A."/>
            <person name="Lindquist E."/>
            <person name="Lipzen A."/>
            <person name="Meier-Kolthoff J.P."/>
            <person name="Ohm R.A."/>
            <person name="Otillar R.P."/>
            <person name="Pangilinan J."/>
            <person name="Peng Y."/>
            <person name="Rokas A."/>
            <person name="Rosa C.A."/>
            <person name="Scheuner C."/>
            <person name="Sibirny A.A."/>
            <person name="Slot J.C."/>
            <person name="Stielow J.B."/>
            <person name="Sun H."/>
            <person name="Kurtzman C.P."/>
            <person name="Blackwell M."/>
            <person name="Grigoriev I.V."/>
            <person name="Jeffries T.W."/>
        </authorList>
    </citation>
    <scope>NUCLEOTIDE SEQUENCE [LARGE SCALE GENOMIC DNA]</scope>
    <source>
        <strain evidence="7">NRRL Y-12698</strain>
    </source>
</reference>